<keyword evidence="2" id="KW-1133">Transmembrane helix</keyword>
<name>A0A1H6BUR2_9EURY</name>
<dbReference type="KEGG" id="hlm:DV707_17175"/>
<dbReference type="RefSeq" id="WP_103992692.1">
    <property type="nucleotide sequence ID" value="NZ_CP031313.1"/>
</dbReference>
<organism evidence="5 6">
    <name type="scientific">Halobellus limi</name>
    <dbReference type="NCBI Taxonomy" id="699433"/>
    <lineage>
        <taxon>Archaea</taxon>
        <taxon>Methanobacteriati</taxon>
        <taxon>Methanobacteriota</taxon>
        <taxon>Stenosarchaea group</taxon>
        <taxon>Halobacteria</taxon>
        <taxon>Halobacteriales</taxon>
        <taxon>Haloferacaceae</taxon>
        <taxon>Halobellus</taxon>
    </lineage>
</organism>
<keyword evidence="6" id="KW-1185">Reference proteome</keyword>
<dbReference type="EMBL" id="FNVN01000005">
    <property type="protein sequence ID" value="SEG64399.1"/>
    <property type="molecule type" value="Genomic_DNA"/>
</dbReference>
<evidence type="ECO:0000313" key="7">
    <source>
        <dbReference type="Proteomes" id="UP000296733"/>
    </source>
</evidence>
<dbReference type="Proteomes" id="UP000296733">
    <property type="component" value="Plasmid unnamed2"/>
</dbReference>
<feature type="region of interest" description="Disordered" evidence="1">
    <location>
        <begin position="83"/>
        <end position="126"/>
    </location>
</feature>
<evidence type="ECO:0000256" key="1">
    <source>
        <dbReference type="SAM" id="MobiDB-lite"/>
    </source>
</evidence>
<dbReference type="InterPro" id="IPR011991">
    <property type="entry name" value="ArsR-like_HTH"/>
</dbReference>
<feature type="transmembrane region" description="Helical" evidence="2">
    <location>
        <begin position="12"/>
        <end position="31"/>
    </location>
</feature>
<dbReference type="Proteomes" id="UP000236740">
    <property type="component" value="Unassembled WGS sequence"/>
</dbReference>
<dbReference type="GO" id="GO:0003700">
    <property type="term" value="F:DNA-binding transcription factor activity"/>
    <property type="evidence" value="ECO:0007669"/>
    <property type="project" value="InterPro"/>
</dbReference>
<keyword evidence="2" id="KW-0472">Membrane</keyword>
<evidence type="ECO:0000313" key="6">
    <source>
        <dbReference type="Proteomes" id="UP000236740"/>
    </source>
</evidence>
<dbReference type="CDD" id="cd00090">
    <property type="entry name" value="HTH_ARSR"/>
    <property type="match status" value="1"/>
</dbReference>
<evidence type="ECO:0000313" key="5">
    <source>
        <dbReference type="EMBL" id="SEG64399.1"/>
    </source>
</evidence>
<dbReference type="InterPro" id="IPR055767">
    <property type="entry name" value="DUF7343"/>
</dbReference>
<evidence type="ECO:0000313" key="4">
    <source>
        <dbReference type="EMBL" id="QCC49457.1"/>
    </source>
</evidence>
<dbReference type="InterPro" id="IPR036390">
    <property type="entry name" value="WH_DNA-bd_sf"/>
</dbReference>
<dbReference type="SUPFAM" id="SSF46785">
    <property type="entry name" value="Winged helix' DNA-binding domain"/>
    <property type="match status" value="1"/>
</dbReference>
<evidence type="ECO:0000256" key="2">
    <source>
        <dbReference type="SAM" id="Phobius"/>
    </source>
</evidence>
<gene>
    <name evidence="4" type="ORF">DV707_17175</name>
    <name evidence="5" type="ORF">SAMN04488133_3048</name>
</gene>
<keyword evidence="4" id="KW-0614">Plasmid</keyword>
<sequence length="195" mass="20665">MDLSALHGKRLIAASAFVAAVLVLAIQLITPSPVMVSIGDNGAQTTQLGQYFTYTDVALITVAASLLGASGTYLLLHDHTTTVPTTESATPPPIANGGEHPPTRQAVSDGPGSDTVQHNTTAPEERWEDTVDRLHNNEEIVYTVVLEAGGELPQRDIVEGTELSKATVSRTLDTLESKGLVERKRKGMGNVVVLT</sequence>
<dbReference type="GeneID" id="39859855"/>
<reference evidence="5 6" key="1">
    <citation type="submission" date="2016-10" db="EMBL/GenBank/DDBJ databases">
        <authorList>
            <person name="de Groot N.N."/>
        </authorList>
    </citation>
    <scope>NUCLEOTIDE SEQUENCE [LARGE SCALE GENOMIC DNA]</scope>
    <source>
        <strain evidence="5 6">CGMCC 1.10331</strain>
    </source>
</reference>
<dbReference type="AlphaFoldDB" id="A0A1H6BUR2"/>
<dbReference type="InterPro" id="IPR036388">
    <property type="entry name" value="WH-like_DNA-bd_sf"/>
</dbReference>
<accession>A0A1H6BUR2</accession>
<dbReference type="Pfam" id="PF24034">
    <property type="entry name" value="DUF7343"/>
    <property type="match status" value="1"/>
</dbReference>
<dbReference type="OrthoDB" id="116755at2157"/>
<dbReference type="InterPro" id="IPR001845">
    <property type="entry name" value="HTH_ArsR_DNA-bd_dom"/>
</dbReference>
<feature type="domain" description="HTH arsR-type" evidence="3">
    <location>
        <begin position="119"/>
        <end position="195"/>
    </location>
</feature>
<reference evidence="4 7" key="2">
    <citation type="journal article" date="2019" name="Nat. Commun.">
        <title>A new type of DNA phosphorothioation-based antiviral system in archaea.</title>
        <authorList>
            <person name="Xiong L."/>
            <person name="Liu S."/>
            <person name="Chen S."/>
            <person name="Xiao Y."/>
            <person name="Zhu B."/>
            <person name="Gao Y."/>
            <person name="Zhang Y."/>
            <person name="Chen B."/>
            <person name="Luo J."/>
            <person name="Deng Z."/>
            <person name="Chen X."/>
            <person name="Wang L."/>
            <person name="Chen S."/>
        </authorList>
    </citation>
    <scope>NUCLEOTIDE SEQUENCE [LARGE SCALE GENOMIC DNA]</scope>
    <source>
        <strain evidence="4 7">CGMCC 1.10331</strain>
        <plasmid evidence="4 7">unnamed2</plasmid>
    </source>
</reference>
<evidence type="ECO:0000259" key="3">
    <source>
        <dbReference type="PROSITE" id="PS50987"/>
    </source>
</evidence>
<feature type="transmembrane region" description="Helical" evidence="2">
    <location>
        <begin position="51"/>
        <end position="76"/>
    </location>
</feature>
<protein>
    <submittedName>
        <fullName evidence="5">MarR family protein</fullName>
    </submittedName>
    <submittedName>
        <fullName evidence="4">MarR family transcriptional regulator</fullName>
    </submittedName>
</protein>
<dbReference type="Gene3D" id="1.10.10.10">
    <property type="entry name" value="Winged helix-like DNA-binding domain superfamily/Winged helix DNA-binding domain"/>
    <property type="match status" value="1"/>
</dbReference>
<geneLocation type="plasmid" evidence="4">
    <name>unnamed2</name>
</geneLocation>
<keyword evidence="2" id="KW-0812">Transmembrane</keyword>
<dbReference type="PROSITE" id="PS50987">
    <property type="entry name" value="HTH_ARSR_2"/>
    <property type="match status" value="1"/>
</dbReference>
<proteinExistence type="predicted"/>
<dbReference type="EMBL" id="CP031313">
    <property type="protein sequence ID" value="QCC49457.1"/>
    <property type="molecule type" value="Genomic_DNA"/>
</dbReference>